<evidence type="ECO:0000313" key="9">
    <source>
        <dbReference type="Proteomes" id="UP000678499"/>
    </source>
</evidence>
<dbReference type="EMBL" id="CAJPEX010000347">
    <property type="protein sequence ID" value="CAG0915196.1"/>
    <property type="molecule type" value="Genomic_DNA"/>
</dbReference>
<evidence type="ECO:0000259" key="7">
    <source>
        <dbReference type="Pfam" id="PF01778"/>
    </source>
</evidence>
<evidence type="ECO:0000313" key="8">
    <source>
        <dbReference type="EMBL" id="CAD7275044.1"/>
    </source>
</evidence>
<keyword evidence="3" id="KW-0687">Ribonucleoprotein</keyword>
<comment type="similarity">
    <text evidence="1">Belongs to the eukaryotic ribosomal protein eL28 family.</text>
</comment>
<dbReference type="GO" id="GO:0003735">
    <property type="term" value="F:structural constituent of ribosome"/>
    <property type="evidence" value="ECO:0007669"/>
    <property type="project" value="InterPro"/>
</dbReference>
<evidence type="ECO:0000256" key="6">
    <source>
        <dbReference type="SAM" id="MobiDB-lite"/>
    </source>
</evidence>
<evidence type="ECO:0000256" key="1">
    <source>
        <dbReference type="ARBA" id="ARBA00007926"/>
    </source>
</evidence>
<dbReference type="Pfam" id="PF01778">
    <property type="entry name" value="Ribosomal_L28e"/>
    <property type="match status" value="1"/>
</dbReference>
<reference evidence="8" key="1">
    <citation type="submission" date="2020-11" db="EMBL/GenBank/DDBJ databases">
        <authorList>
            <person name="Tran Van P."/>
        </authorList>
    </citation>
    <scope>NUCLEOTIDE SEQUENCE</scope>
</reference>
<protein>
    <recommendedName>
        <fullName evidence="4">Large ribosomal subunit protein eL28</fullName>
    </recommendedName>
    <alternativeName>
        <fullName evidence="5">60S ribosomal protein L28</fullName>
    </alternativeName>
</protein>
<dbReference type="EMBL" id="OA882384">
    <property type="protein sequence ID" value="CAD7275044.1"/>
    <property type="molecule type" value="Genomic_DNA"/>
</dbReference>
<keyword evidence="9" id="KW-1185">Reference proteome</keyword>
<dbReference type="InterPro" id="IPR002672">
    <property type="entry name" value="Ribosomal_eL28"/>
</dbReference>
<dbReference type="PANTHER" id="PTHR10544">
    <property type="entry name" value="60S RIBOSOMAL PROTEIN L28"/>
    <property type="match status" value="1"/>
</dbReference>
<dbReference type="FunFam" id="3.30.390.110:FF:000002">
    <property type="entry name" value="60S ribosomal protein L28"/>
    <property type="match status" value="1"/>
</dbReference>
<evidence type="ECO:0000256" key="2">
    <source>
        <dbReference type="ARBA" id="ARBA00022980"/>
    </source>
</evidence>
<feature type="compositionally biased region" description="Basic residues" evidence="6">
    <location>
        <begin position="124"/>
        <end position="140"/>
    </location>
</feature>
<feature type="region of interest" description="Disordered" evidence="6">
    <location>
        <begin position="120"/>
        <end position="140"/>
    </location>
</feature>
<dbReference type="GO" id="GO:1990904">
    <property type="term" value="C:ribonucleoprotein complex"/>
    <property type="evidence" value="ECO:0007669"/>
    <property type="project" value="UniProtKB-KW"/>
</dbReference>
<feature type="domain" description="Ribosomal eL28/Mak16" evidence="7">
    <location>
        <begin position="6"/>
        <end position="122"/>
    </location>
</feature>
<dbReference type="InterPro" id="IPR029004">
    <property type="entry name" value="Ribosomal_eL28/Mak16"/>
</dbReference>
<organism evidence="8">
    <name type="scientific">Notodromas monacha</name>
    <dbReference type="NCBI Taxonomy" id="399045"/>
    <lineage>
        <taxon>Eukaryota</taxon>
        <taxon>Metazoa</taxon>
        <taxon>Ecdysozoa</taxon>
        <taxon>Arthropoda</taxon>
        <taxon>Crustacea</taxon>
        <taxon>Oligostraca</taxon>
        <taxon>Ostracoda</taxon>
        <taxon>Podocopa</taxon>
        <taxon>Podocopida</taxon>
        <taxon>Cypridocopina</taxon>
        <taxon>Cypridoidea</taxon>
        <taxon>Cyprididae</taxon>
        <taxon>Notodromas</taxon>
    </lineage>
</organism>
<dbReference type="AlphaFoldDB" id="A0A7R9BGS5"/>
<accession>A0A7R9BGS5</accession>
<dbReference type="GO" id="GO:0006412">
    <property type="term" value="P:translation"/>
    <property type="evidence" value="ECO:0007669"/>
    <property type="project" value="InterPro"/>
</dbReference>
<dbReference type="GO" id="GO:0005840">
    <property type="term" value="C:ribosome"/>
    <property type="evidence" value="ECO:0007669"/>
    <property type="project" value="UniProtKB-KW"/>
</dbReference>
<evidence type="ECO:0000256" key="3">
    <source>
        <dbReference type="ARBA" id="ARBA00023274"/>
    </source>
</evidence>
<gene>
    <name evidence="8" type="ORF">NMOB1V02_LOCUS2851</name>
</gene>
<dbReference type="Gene3D" id="3.30.390.110">
    <property type="match status" value="1"/>
</dbReference>
<dbReference type="Proteomes" id="UP000678499">
    <property type="component" value="Unassembled WGS sequence"/>
</dbReference>
<evidence type="ECO:0000256" key="5">
    <source>
        <dbReference type="ARBA" id="ARBA00035330"/>
    </source>
</evidence>
<evidence type="ECO:0000256" key="4">
    <source>
        <dbReference type="ARBA" id="ARBA00035223"/>
    </source>
</evidence>
<name>A0A7R9BGS5_9CRUS</name>
<dbReference type="OrthoDB" id="338850at2759"/>
<sequence>MASRFLTWEIVKNHHAYIMKRPNIRTLSKEPGNVRNIHSFKANGFIHPKTIDIQPAKDNKGVVITRRKRNKMNRPAAQTKSMIMKTGPRRLLWKVARVIVTDRYRHDLKKAAMRRASAILQSQKPKKIKKRGGAKPAAKK</sequence>
<keyword evidence="2" id="KW-0689">Ribosomal protein</keyword>
<proteinExistence type="inferred from homology"/>